<organism evidence="1 2">
    <name type="scientific">Blautia obeum</name>
    <dbReference type="NCBI Taxonomy" id="40520"/>
    <lineage>
        <taxon>Bacteria</taxon>
        <taxon>Bacillati</taxon>
        <taxon>Bacillota</taxon>
        <taxon>Clostridia</taxon>
        <taxon>Lachnospirales</taxon>
        <taxon>Lachnospiraceae</taxon>
        <taxon>Blautia</taxon>
    </lineage>
</organism>
<dbReference type="EMBL" id="QRHZ01000001">
    <property type="protein sequence ID" value="RHG20134.1"/>
    <property type="molecule type" value="Genomic_DNA"/>
</dbReference>
<sequence>MNKLFTHTDLDGVGCAIIAKLVYGDEIDISFCDYNEVYEKVGKCQPNNYDHIDITDISVGEILGKSIDENYSNQVNLYDHHATAKDLDKYSWAVVKVNDEKTGLMTCGTEIYYNHIGQYIDKEYRLAVESFVKYVTLWDTWRWKEKNSGLAGANAKKINTLFSIYGREKFIKWAIDHIKSGVFPNFTVADLSILEPKQNEVLRYIDEKDNQYIKRKDFAGRVFGVVFAENYISELGNALCERHPELAYTVIIDIGKGKVSYRTIRDDINLGKDIASLYAGGGHAKAAGSEFGKIIVYDVIDKLFKGRIIS</sequence>
<dbReference type="Proteomes" id="UP000284220">
    <property type="component" value="Unassembled WGS sequence"/>
</dbReference>
<reference evidence="1 2" key="1">
    <citation type="submission" date="2018-08" db="EMBL/GenBank/DDBJ databases">
        <title>A genome reference for cultivated species of the human gut microbiota.</title>
        <authorList>
            <person name="Zou Y."/>
            <person name="Xue W."/>
            <person name="Luo G."/>
        </authorList>
    </citation>
    <scope>NUCLEOTIDE SEQUENCE [LARGE SCALE GENOMIC DNA]</scope>
    <source>
        <strain evidence="1 2">AM22-9LB</strain>
    </source>
</reference>
<dbReference type="InterPro" id="IPR038763">
    <property type="entry name" value="DHH_sf"/>
</dbReference>
<dbReference type="SUPFAM" id="SSF64182">
    <property type="entry name" value="DHH phosphoesterases"/>
    <property type="match status" value="1"/>
</dbReference>
<dbReference type="PANTHER" id="PTHR42146">
    <property type="entry name" value="3',5'-CYCLIC-NUCLEOTIDE PHOSPHODIESTERASE"/>
    <property type="match status" value="1"/>
</dbReference>
<gene>
    <name evidence="1" type="ORF">DW272_02710</name>
</gene>
<name>A0A414SKN2_9FIRM</name>
<evidence type="ECO:0000313" key="2">
    <source>
        <dbReference type="Proteomes" id="UP000284220"/>
    </source>
</evidence>
<dbReference type="InterPro" id="IPR052968">
    <property type="entry name" value="Nucleotide_metab_enz"/>
</dbReference>
<comment type="caution">
    <text evidence="1">The sequence shown here is derived from an EMBL/GenBank/DDBJ whole genome shotgun (WGS) entry which is preliminary data.</text>
</comment>
<dbReference type="PANTHER" id="PTHR42146:SF1">
    <property type="entry name" value="OLIGORIBONUCLEASE NRNB"/>
    <property type="match status" value="1"/>
</dbReference>
<dbReference type="RefSeq" id="WP_118197457.1">
    <property type="nucleotide sequence ID" value="NZ_QRHZ01000001.1"/>
</dbReference>
<accession>A0A414SKN2</accession>
<evidence type="ECO:0008006" key="3">
    <source>
        <dbReference type="Google" id="ProtNLM"/>
    </source>
</evidence>
<proteinExistence type="predicted"/>
<protein>
    <recommendedName>
        <fullName evidence="3">DHHA1 domain-containing protein</fullName>
    </recommendedName>
</protein>
<evidence type="ECO:0000313" key="1">
    <source>
        <dbReference type="EMBL" id="RHG20134.1"/>
    </source>
</evidence>
<dbReference type="AlphaFoldDB" id="A0A414SKN2"/>